<dbReference type="GO" id="GO:0016491">
    <property type="term" value="F:oxidoreductase activity"/>
    <property type="evidence" value="ECO:0007669"/>
    <property type="project" value="UniProtKB-KW"/>
</dbReference>
<proteinExistence type="predicted"/>
<dbReference type="Proteomes" id="UP000005496">
    <property type="component" value="Unassembled WGS sequence"/>
</dbReference>
<dbReference type="Pfam" id="PF22725">
    <property type="entry name" value="GFO_IDH_MocA_C3"/>
    <property type="match status" value="1"/>
</dbReference>
<dbReference type="InterPro" id="IPR055170">
    <property type="entry name" value="GFO_IDH_MocA-like_dom"/>
</dbReference>
<comment type="caution">
    <text evidence="4">The sequence shown here is derived from an EMBL/GenBank/DDBJ whole genome shotgun (WGS) entry which is preliminary data.</text>
</comment>
<dbReference type="InterPro" id="IPR000683">
    <property type="entry name" value="Gfo/Idh/MocA-like_OxRdtase_N"/>
</dbReference>
<dbReference type="Gene3D" id="3.30.360.10">
    <property type="entry name" value="Dihydrodipicolinate Reductase, domain 2"/>
    <property type="match status" value="1"/>
</dbReference>
<sequence>MINTAVIGLGKMGISHCAIINAHPKFNLVAVSDTSSLLLRAIEKFSSFKPYSDYRKMIEQNVLDAVFVATPTNMHADMVMFALENKVHIFCEKPLGLNVTQSKDMADKVKKYKLIGQVGYHNRFLSTFNYMKKLLNKSLIGDIYHFTGEAYGPVVVKAENKKTWRSRKSEGGGCLFDYASHVINLIEYVFDNIQTVDSVMLKKVFSTSIEDAVYASLTLTNAISGTLSVNWSEETYRKMSTSLKAWGTKGKIIADAQEIKIYLKTQSSEFGLEKGWNTRYITDFTADSGFYLRGEEYSAQVDYFDYSIKNNLQDNINSFDQAYKTDLVIDLMVNNFKRERGDGQNITG</sequence>
<dbReference type="eggNOG" id="COG0673">
    <property type="taxonomic scope" value="Bacteria"/>
</dbReference>
<evidence type="ECO:0000259" key="2">
    <source>
        <dbReference type="Pfam" id="PF01408"/>
    </source>
</evidence>
<keyword evidence="5" id="KW-1185">Reference proteome</keyword>
<dbReference type="GO" id="GO:0000166">
    <property type="term" value="F:nucleotide binding"/>
    <property type="evidence" value="ECO:0007669"/>
    <property type="project" value="InterPro"/>
</dbReference>
<dbReference type="OrthoDB" id="9793050at2"/>
<dbReference type="EMBL" id="ACJN02000001">
    <property type="protein sequence ID" value="EFI35305.1"/>
    <property type="molecule type" value="Genomic_DNA"/>
</dbReference>
<name>D6SKU4_9BACT</name>
<dbReference type="PANTHER" id="PTHR43818">
    <property type="entry name" value="BCDNA.GH03377"/>
    <property type="match status" value="1"/>
</dbReference>
<gene>
    <name evidence="4" type="ORF">Dthio_PD2720</name>
</gene>
<dbReference type="SUPFAM" id="SSF55347">
    <property type="entry name" value="Glyceraldehyde-3-phosphate dehydrogenase-like, C-terminal domain"/>
    <property type="match status" value="1"/>
</dbReference>
<evidence type="ECO:0000256" key="1">
    <source>
        <dbReference type="ARBA" id="ARBA00023002"/>
    </source>
</evidence>
<evidence type="ECO:0000313" key="5">
    <source>
        <dbReference type="Proteomes" id="UP000005496"/>
    </source>
</evidence>
<evidence type="ECO:0000313" key="4">
    <source>
        <dbReference type="EMBL" id="EFI35305.1"/>
    </source>
</evidence>
<feature type="domain" description="GFO/IDH/MocA-like oxidoreductase" evidence="3">
    <location>
        <begin position="128"/>
        <end position="252"/>
    </location>
</feature>
<keyword evidence="1" id="KW-0560">Oxidoreductase</keyword>
<feature type="domain" description="Gfo/Idh/MocA-like oxidoreductase N-terminal" evidence="2">
    <location>
        <begin position="2"/>
        <end position="120"/>
    </location>
</feature>
<reference evidence="4" key="1">
    <citation type="submission" date="2010-05" db="EMBL/GenBank/DDBJ databases">
        <title>The draft genome of Desulfonatronospira thiodismutans ASO3-1.</title>
        <authorList>
            <consortium name="US DOE Joint Genome Institute (JGI-PGF)"/>
            <person name="Lucas S."/>
            <person name="Copeland A."/>
            <person name="Lapidus A."/>
            <person name="Cheng J.-F."/>
            <person name="Bruce D."/>
            <person name="Goodwin L."/>
            <person name="Pitluck S."/>
            <person name="Chertkov O."/>
            <person name="Brettin T."/>
            <person name="Detter J.C."/>
            <person name="Han C."/>
            <person name="Land M.L."/>
            <person name="Hauser L."/>
            <person name="Kyrpides N."/>
            <person name="Mikhailova N."/>
            <person name="Muyzer G."/>
            <person name="Woyke T."/>
        </authorList>
    </citation>
    <scope>NUCLEOTIDE SEQUENCE [LARGE SCALE GENOMIC DNA]</scope>
    <source>
        <strain evidence="4">ASO3-1</strain>
    </source>
</reference>
<dbReference type="Pfam" id="PF01408">
    <property type="entry name" value="GFO_IDH_MocA"/>
    <property type="match status" value="1"/>
</dbReference>
<dbReference type="SUPFAM" id="SSF51735">
    <property type="entry name" value="NAD(P)-binding Rossmann-fold domains"/>
    <property type="match status" value="1"/>
</dbReference>
<dbReference type="Gene3D" id="3.40.50.720">
    <property type="entry name" value="NAD(P)-binding Rossmann-like Domain"/>
    <property type="match status" value="1"/>
</dbReference>
<organism evidence="4 5">
    <name type="scientific">Desulfonatronospira thiodismutans ASO3-1</name>
    <dbReference type="NCBI Taxonomy" id="555779"/>
    <lineage>
        <taxon>Bacteria</taxon>
        <taxon>Pseudomonadati</taxon>
        <taxon>Thermodesulfobacteriota</taxon>
        <taxon>Desulfovibrionia</taxon>
        <taxon>Desulfovibrionales</taxon>
        <taxon>Desulfonatronovibrionaceae</taxon>
        <taxon>Desulfonatronospira</taxon>
    </lineage>
</organism>
<dbReference type="InterPro" id="IPR050463">
    <property type="entry name" value="Gfo/Idh/MocA_oxidrdct_glycsds"/>
</dbReference>
<accession>D6SKU4</accession>
<dbReference type="InterPro" id="IPR036291">
    <property type="entry name" value="NAD(P)-bd_dom_sf"/>
</dbReference>
<evidence type="ECO:0000259" key="3">
    <source>
        <dbReference type="Pfam" id="PF22725"/>
    </source>
</evidence>
<dbReference type="RefSeq" id="WP_008868437.1">
    <property type="nucleotide sequence ID" value="NZ_ACJN02000001.1"/>
</dbReference>
<dbReference type="PANTHER" id="PTHR43818:SF11">
    <property type="entry name" value="BCDNA.GH03377"/>
    <property type="match status" value="1"/>
</dbReference>
<dbReference type="AlphaFoldDB" id="D6SKU4"/>
<protein>
    <submittedName>
        <fullName evidence="4">Oxidoreductase domain protein</fullName>
    </submittedName>
</protein>